<keyword evidence="7" id="KW-1185">Reference proteome</keyword>
<keyword evidence="2" id="KW-0539">Nucleus</keyword>
<evidence type="ECO:0000256" key="2">
    <source>
        <dbReference type="ARBA" id="ARBA00023242"/>
    </source>
</evidence>
<feature type="region of interest" description="Disordered" evidence="4">
    <location>
        <begin position="233"/>
        <end position="320"/>
    </location>
</feature>
<accession>A0A0D2LQD7</accession>
<feature type="compositionally biased region" description="Acidic residues" evidence="4">
    <location>
        <begin position="281"/>
        <end position="320"/>
    </location>
</feature>
<dbReference type="GeneID" id="25731532"/>
<dbReference type="InterPro" id="IPR007148">
    <property type="entry name" value="SSU_processome_Utp12"/>
</dbReference>
<evidence type="ECO:0000256" key="4">
    <source>
        <dbReference type="SAM" id="MobiDB-lite"/>
    </source>
</evidence>
<evidence type="ECO:0000259" key="5">
    <source>
        <dbReference type="Pfam" id="PF04003"/>
    </source>
</evidence>
<dbReference type="Pfam" id="PF04003">
    <property type="entry name" value="Utp12"/>
    <property type="match status" value="1"/>
</dbReference>
<dbReference type="PANTHER" id="PTHR44267:SF1">
    <property type="entry name" value="WD REPEAT-CONTAINING PROTEIN 43"/>
    <property type="match status" value="1"/>
</dbReference>
<organism evidence="6 7">
    <name type="scientific">Monoraphidium neglectum</name>
    <dbReference type="NCBI Taxonomy" id="145388"/>
    <lineage>
        <taxon>Eukaryota</taxon>
        <taxon>Viridiplantae</taxon>
        <taxon>Chlorophyta</taxon>
        <taxon>core chlorophytes</taxon>
        <taxon>Chlorophyceae</taxon>
        <taxon>CS clade</taxon>
        <taxon>Sphaeropleales</taxon>
        <taxon>Selenastraceae</taxon>
        <taxon>Monoraphidium</taxon>
    </lineage>
</organism>
<name>A0A0D2LQD7_9CHLO</name>
<sequence>MLGPENDGALVRPRAVAAAGAAAGGKKRPQPEEEGEEGEELLRGAGAAAAGGEGGEEGEEEDEEEEEGGETLGDRVAALERQQAGAGASTADADADAAAAAGAALLDGPVKADSLAVLLQQALRSGDRGLLERCLGLSDARVVRNSVRRLLPMDAAALLRACVERLQSRPVRGQQLAGWIRAVLLHHTAYLMAAPGVQPVLTSLYQTIEARLAMQRTLLSLSGRLDLLLAQSAPGGGGGDDDDGAPAGAAAPRVVYEESGSEDGGAEVEVEDAFAPRGLGSDEDEDSDEGDLDEDEEDDEDSDDDEQGGEGMEEDEDEDE</sequence>
<comment type="subcellular location">
    <subcellularLocation>
        <location evidence="1">Nucleus</location>
    </subcellularLocation>
</comment>
<feature type="domain" description="Small-subunit processome Utp12" evidence="5">
    <location>
        <begin position="127"/>
        <end position="229"/>
    </location>
</feature>
<dbReference type="OrthoDB" id="30195at2759"/>
<dbReference type="GO" id="GO:0005730">
    <property type="term" value="C:nucleolus"/>
    <property type="evidence" value="ECO:0007669"/>
    <property type="project" value="TreeGrafter"/>
</dbReference>
<proteinExistence type="inferred from homology"/>
<dbReference type="RefSeq" id="XP_013892969.1">
    <property type="nucleotide sequence ID" value="XM_014037515.1"/>
</dbReference>
<gene>
    <name evidence="6" type="ORF">MNEG_14012</name>
</gene>
<dbReference type="KEGG" id="mng:MNEG_14012"/>
<comment type="similarity">
    <text evidence="3">Belongs to the UTP5 family.</text>
</comment>
<feature type="compositionally biased region" description="Acidic residues" evidence="4">
    <location>
        <begin position="259"/>
        <end position="272"/>
    </location>
</feature>
<dbReference type="InterPro" id="IPR052414">
    <property type="entry name" value="U3_snoRNA-assoc_WDR"/>
</dbReference>
<evidence type="ECO:0000256" key="3">
    <source>
        <dbReference type="ARBA" id="ARBA00038335"/>
    </source>
</evidence>
<dbReference type="STRING" id="145388.A0A0D2LQD7"/>
<evidence type="ECO:0000313" key="7">
    <source>
        <dbReference type="Proteomes" id="UP000054498"/>
    </source>
</evidence>
<dbReference type="PANTHER" id="PTHR44267">
    <property type="entry name" value="WD REPEAT-CONTAINING PROTEIN 43"/>
    <property type="match status" value="1"/>
</dbReference>
<dbReference type="EMBL" id="KK104416">
    <property type="protein sequence ID" value="KIY93949.1"/>
    <property type="molecule type" value="Genomic_DNA"/>
</dbReference>
<reference evidence="6 7" key="1">
    <citation type="journal article" date="2013" name="BMC Genomics">
        <title>Reconstruction of the lipid metabolism for the microalga Monoraphidium neglectum from its genome sequence reveals characteristics suitable for biofuel production.</title>
        <authorList>
            <person name="Bogen C."/>
            <person name="Al-Dilaimi A."/>
            <person name="Albersmeier A."/>
            <person name="Wichmann J."/>
            <person name="Grundmann M."/>
            <person name="Rupp O."/>
            <person name="Lauersen K.J."/>
            <person name="Blifernez-Klassen O."/>
            <person name="Kalinowski J."/>
            <person name="Goesmann A."/>
            <person name="Mussgnug J.H."/>
            <person name="Kruse O."/>
        </authorList>
    </citation>
    <scope>NUCLEOTIDE SEQUENCE [LARGE SCALE GENOMIC DNA]</scope>
    <source>
        <strain evidence="6 7">SAG 48.87</strain>
    </source>
</reference>
<feature type="compositionally biased region" description="Acidic residues" evidence="4">
    <location>
        <begin position="54"/>
        <end position="69"/>
    </location>
</feature>
<feature type="region of interest" description="Disordered" evidence="4">
    <location>
        <begin position="1"/>
        <end position="71"/>
    </location>
</feature>
<feature type="compositionally biased region" description="Low complexity" evidence="4">
    <location>
        <begin position="11"/>
        <end position="21"/>
    </location>
</feature>
<dbReference type="Proteomes" id="UP000054498">
    <property type="component" value="Unassembled WGS sequence"/>
</dbReference>
<evidence type="ECO:0000313" key="6">
    <source>
        <dbReference type="EMBL" id="KIY93949.1"/>
    </source>
</evidence>
<dbReference type="AlphaFoldDB" id="A0A0D2LQD7"/>
<protein>
    <recommendedName>
        <fullName evidence="5">Small-subunit processome Utp12 domain-containing protein</fullName>
    </recommendedName>
</protein>
<dbReference type="GO" id="GO:0000462">
    <property type="term" value="P:maturation of SSU-rRNA from tricistronic rRNA transcript (SSU-rRNA, 5.8S rRNA, LSU-rRNA)"/>
    <property type="evidence" value="ECO:0007669"/>
    <property type="project" value="TreeGrafter"/>
</dbReference>
<evidence type="ECO:0000256" key="1">
    <source>
        <dbReference type="ARBA" id="ARBA00004123"/>
    </source>
</evidence>